<feature type="region of interest" description="Disordered" evidence="2">
    <location>
        <begin position="225"/>
        <end position="263"/>
    </location>
</feature>
<accession>A0A7J0HDI8</accession>
<evidence type="ECO:0000313" key="3">
    <source>
        <dbReference type="EMBL" id="GFZ21166.1"/>
    </source>
</evidence>
<comment type="caution">
    <text evidence="3">The sequence shown here is derived from an EMBL/GenBank/DDBJ whole genome shotgun (WGS) entry which is preliminary data.</text>
</comment>
<feature type="compositionally biased region" description="Basic residues" evidence="2">
    <location>
        <begin position="232"/>
        <end position="245"/>
    </location>
</feature>
<protein>
    <submittedName>
        <fullName evidence="3">Pentatricopeptide repeat (PPR) superfamily protein</fullName>
    </submittedName>
</protein>
<dbReference type="Proteomes" id="UP000585474">
    <property type="component" value="Unassembled WGS sequence"/>
</dbReference>
<evidence type="ECO:0000256" key="1">
    <source>
        <dbReference type="PROSITE-ProRule" id="PRU00708"/>
    </source>
</evidence>
<proteinExistence type="predicted"/>
<dbReference type="OrthoDB" id="1929779at2759"/>
<sequence length="433" mass="48061">MWSTSSLSSFNQESAYSRVASKYASASLSASHKGMLLIRCSPVGGIPTEQSEERRSRRRVALRMLIKGGPNSYSNFPRFGFRLGFSEGYCLPTRWLQIQQKCLGCPWGAFLAYIIRPWGPSWLKKKSRDATATFPGYNQEAPWVKCATVKYIALEESPVTAEGHGRTKSRSLTLDEAADTILFCSSIVHSLAYEAATIAMEKENLVPVEGLRPIVTILGNSNSNINDGRGRTTGKRASKLRKPRQMRVETDTKTPSGNIDSDKKVEASTTRIVGIPNKDDSLKPPKLESKCNCTAIYMGTSNGETNVTCLPLINPNQQVLAILERCNHINRLKQLQAFLIALGYGHTQFFAFKLVRFCTRALANLPYARSISIRLTSPNVFLYTKRSLTSWNSMINCFALHGQSGGAIRVFEEMMECVDQCFKNRIGPAGSID</sequence>
<keyword evidence="4" id="KW-1185">Reference proteome</keyword>
<dbReference type="Pfam" id="PF01535">
    <property type="entry name" value="PPR"/>
    <property type="match status" value="1"/>
</dbReference>
<feature type="repeat" description="PPR" evidence="1">
    <location>
        <begin position="387"/>
        <end position="417"/>
    </location>
</feature>
<dbReference type="InterPro" id="IPR002885">
    <property type="entry name" value="PPR_rpt"/>
</dbReference>
<gene>
    <name evidence="3" type="ORF">Acr_29g0003280</name>
</gene>
<dbReference type="PROSITE" id="PS51375">
    <property type="entry name" value="PPR"/>
    <property type="match status" value="1"/>
</dbReference>
<evidence type="ECO:0000256" key="2">
    <source>
        <dbReference type="SAM" id="MobiDB-lite"/>
    </source>
</evidence>
<dbReference type="AlphaFoldDB" id="A0A7J0HDI8"/>
<organism evidence="3 4">
    <name type="scientific">Actinidia rufa</name>
    <dbReference type="NCBI Taxonomy" id="165716"/>
    <lineage>
        <taxon>Eukaryota</taxon>
        <taxon>Viridiplantae</taxon>
        <taxon>Streptophyta</taxon>
        <taxon>Embryophyta</taxon>
        <taxon>Tracheophyta</taxon>
        <taxon>Spermatophyta</taxon>
        <taxon>Magnoliopsida</taxon>
        <taxon>eudicotyledons</taxon>
        <taxon>Gunneridae</taxon>
        <taxon>Pentapetalae</taxon>
        <taxon>asterids</taxon>
        <taxon>Ericales</taxon>
        <taxon>Actinidiaceae</taxon>
        <taxon>Actinidia</taxon>
    </lineage>
</organism>
<dbReference type="EMBL" id="BJWL01000029">
    <property type="protein sequence ID" value="GFZ21166.1"/>
    <property type="molecule type" value="Genomic_DNA"/>
</dbReference>
<evidence type="ECO:0000313" key="4">
    <source>
        <dbReference type="Proteomes" id="UP000585474"/>
    </source>
</evidence>
<name>A0A7J0HDI8_9ERIC</name>
<dbReference type="NCBIfam" id="TIGR00756">
    <property type="entry name" value="PPR"/>
    <property type="match status" value="1"/>
</dbReference>
<reference evidence="3 4" key="1">
    <citation type="submission" date="2019-07" db="EMBL/GenBank/DDBJ databases">
        <title>De Novo Assembly of kiwifruit Actinidia rufa.</title>
        <authorList>
            <person name="Sugita-Konishi S."/>
            <person name="Sato K."/>
            <person name="Mori E."/>
            <person name="Abe Y."/>
            <person name="Kisaki G."/>
            <person name="Hamano K."/>
            <person name="Suezawa K."/>
            <person name="Otani M."/>
            <person name="Fukuda T."/>
            <person name="Manabe T."/>
            <person name="Gomi K."/>
            <person name="Tabuchi M."/>
            <person name="Akimitsu K."/>
            <person name="Kataoka I."/>
        </authorList>
    </citation>
    <scope>NUCLEOTIDE SEQUENCE [LARGE SCALE GENOMIC DNA]</scope>
    <source>
        <strain evidence="4">cv. Fuchu</strain>
    </source>
</reference>